<evidence type="ECO:0000313" key="5">
    <source>
        <dbReference type="Proteomes" id="UP000807115"/>
    </source>
</evidence>
<dbReference type="OrthoDB" id="1602505at2759"/>
<dbReference type="PANTHER" id="PTHR31928:SF6">
    <property type="entry name" value="DUF936 DOMAIN-CONTAINING PROTEIN"/>
    <property type="match status" value="1"/>
</dbReference>
<evidence type="ECO:0008006" key="6">
    <source>
        <dbReference type="Google" id="ProtNLM"/>
    </source>
</evidence>
<dbReference type="PANTHER" id="PTHR31928">
    <property type="entry name" value="EXPRESSED PROTEIN"/>
    <property type="match status" value="1"/>
</dbReference>
<dbReference type="InterPro" id="IPR048297">
    <property type="entry name" value="DUF936_dom_pln"/>
</dbReference>
<evidence type="ECO:0000259" key="2">
    <source>
        <dbReference type="Pfam" id="PF06075"/>
    </source>
</evidence>
<comment type="caution">
    <text evidence="4">The sequence shown here is derived from an EMBL/GenBank/DDBJ whole genome shotgun (WGS) entry which is preliminary data.</text>
</comment>
<feature type="compositionally biased region" description="Low complexity" evidence="1">
    <location>
        <begin position="461"/>
        <end position="475"/>
    </location>
</feature>
<feature type="region of interest" description="Disordered" evidence="1">
    <location>
        <begin position="420"/>
        <end position="478"/>
    </location>
</feature>
<dbReference type="EMBL" id="CM027682">
    <property type="protein sequence ID" value="KAG0536958.1"/>
    <property type="molecule type" value="Genomic_DNA"/>
</dbReference>
<evidence type="ECO:0000259" key="3">
    <source>
        <dbReference type="Pfam" id="PF21647"/>
    </source>
</evidence>
<feature type="compositionally biased region" description="Basic and acidic residues" evidence="1">
    <location>
        <begin position="179"/>
        <end position="193"/>
    </location>
</feature>
<dbReference type="Gramene" id="EES02630">
    <property type="protein sequence ID" value="EES02630"/>
    <property type="gene ID" value="SORBI_3003G102000"/>
</dbReference>
<sequence length="571" mass="60662">MTTLSSGVLLKLLDGMKSGAAKPVGEHRTAVLQVTDIVPAELDEKDLFPKHGKFYVKVSDASHSIYATLPLAQADLVLSNKLHLGQFVHVDRLDPASPVPVIVGARPLPGRHPLVVGTPDPAGRAKPAAPRRGSWGPEQNAAIKPTTLNFDAVRMTPVKERPALSTPVKDRAGATTTPARDRGAAVTPGRERAVAASPALSTASVRKSSSVLPRLTRSKSFVADRDQQQHPRIPKSPFPLEKSSVSCTASRAMRRVAKEQEPSSPPSDDELGSSATSTKKRPSTAARVPMPGKLSLLGKDAIEQREQAQKVALEALRNASATENVARIYKMFSELSKTARPEAPVTCFESFLNFHQEAVQAVTDIEAVQAATSMAAAVASDEQQHEDAPQVLQEIAQNRAVVRRRGIGFGAVSKSVSFAPGTLDPKQDDGGGKAIRSSSASRKCLAMDKIGEDGGDEKRSSSSAPTSATTTPHSPLGSSLKLAKQIQAEAGSWFMDFLEAALETGLKKSKASATGDGRKQSSCCCPQSVMLRVINWVEMEQSGGDSSGRRTAHPRAAAVARKLRIKAKNPC</sequence>
<proteinExistence type="predicted"/>
<protein>
    <recommendedName>
        <fullName evidence="6">DUF936 domain-containing protein</fullName>
    </recommendedName>
</protein>
<dbReference type="Proteomes" id="UP000807115">
    <property type="component" value="Chromosome 3"/>
</dbReference>
<feature type="domain" description="DUF936" evidence="2">
    <location>
        <begin position="4"/>
        <end position="121"/>
    </location>
</feature>
<dbReference type="Pfam" id="PF06075">
    <property type="entry name" value="DUF936"/>
    <property type="match status" value="1"/>
</dbReference>
<dbReference type="Pfam" id="PF21647">
    <property type="entry name" value="DUF6857"/>
    <property type="match status" value="1"/>
</dbReference>
<feature type="compositionally biased region" description="Low complexity" evidence="1">
    <location>
        <begin position="119"/>
        <end position="132"/>
    </location>
</feature>
<gene>
    <name evidence="4" type="ORF">BDA96_03G106800</name>
</gene>
<feature type="domain" description="DUF6857" evidence="3">
    <location>
        <begin position="290"/>
        <end position="521"/>
    </location>
</feature>
<dbReference type="OMA" id="ACFDKFL"/>
<feature type="compositionally biased region" description="Basic and acidic residues" evidence="1">
    <location>
        <begin position="445"/>
        <end position="460"/>
    </location>
</feature>
<evidence type="ECO:0000256" key="1">
    <source>
        <dbReference type="SAM" id="MobiDB-lite"/>
    </source>
</evidence>
<feature type="compositionally biased region" description="Basic and acidic residues" evidence="1">
    <location>
        <begin position="157"/>
        <end position="172"/>
    </location>
</feature>
<dbReference type="InterPro" id="IPR010341">
    <property type="entry name" value="DUF936_pln"/>
</dbReference>
<reference evidence="4" key="2">
    <citation type="submission" date="2020-10" db="EMBL/GenBank/DDBJ databases">
        <authorList>
            <person name="Cooper E.A."/>
            <person name="Brenton Z.W."/>
            <person name="Flinn B.S."/>
            <person name="Jenkins J."/>
            <person name="Shu S."/>
            <person name="Flowers D."/>
            <person name="Luo F."/>
            <person name="Wang Y."/>
            <person name="Xia P."/>
            <person name="Barry K."/>
            <person name="Daum C."/>
            <person name="Lipzen A."/>
            <person name="Yoshinaga Y."/>
            <person name="Schmutz J."/>
            <person name="Saski C."/>
            <person name="Vermerris W."/>
            <person name="Kresovich S."/>
        </authorList>
    </citation>
    <scope>NUCLEOTIDE SEQUENCE</scope>
</reference>
<organism evidence="4 5">
    <name type="scientific">Sorghum bicolor</name>
    <name type="common">Sorghum</name>
    <name type="synonym">Sorghum vulgare</name>
    <dbReference type="NCBI Taxonomy" id="4558"/>
    <lineage>
        <taxon>Eukaryota</taxon>
        <taxon>Viridiplantae</taxon>
        <taxon>Streptophyta</taxon>
        <taxon>Embryophyta</taxon>
        <taxon>Tracheophyta</taxon>
        <taxon>Spermatophyta</taxon>
        <taxon>Magnoliopsida</taxon>
        <taxon>Liliopsida</taxon>
        <taxon>Poales</taxon>
        <taxon>Poaceae</taxon>
        <taxon>PACMAD clade</taxon>
        <taxon>Panicoideae</taxon>
        <taxon>Andropogonodae</taxon>
        <taxon>Andropogoneae</taxon>
        <taxon>Sorghinae</taxon>
        <taxon>Sorghum</taxon>
    </lineage>
</organism>
<reference evidence="4" key="1">
    <citation type="journal article" date="2019" name="BMC Genomics">
        <title>A new reference genome for Sorghum bicolor reveals high levels of sequence similarity between sweet and grain genotypes: implications for the genetics of sugar metabolism.</title>
        <authorList>
            <person name="Cooper E.A."/>
            <person name="Brenton Z.W."/>
            <person name="Flinn B.S."/>
            <person name="Jenkins J."/>
            <person name="Shu S."/>
            <person name="Flowers D."/>
            <person name="Luo F."/>
            <person name="Wang Y."/>
            <person name="Xia P."/>
            <person name="Barry K."/>
            <person name="Daum C."/>
            <person name="Lipzen A."/>
            <person name="Yoshinaga Y."/>
            <person name="Schmutz J."/>
            <person name="Saski C."/>
            <person name="Vermerris W."/>
            <person name="Kresovich S."/>
        </authorList>
    </citation>
    <scope>NUCLEOTIDE SEQUENCE</scope>
</reference>
<dbReference type="AlphaFoldDB" id="A0A921RC67"/>
<feature type="region of interest" description="Disordered" evidence="1">
    <location>
        <begin position="116"/>
        <end position="292"/>
    </location>
</feature>
<accession>A0A921RC67</accession>
<feature type="compositionally biased region" description="Polar residues" evidence="1">
    <location>
        <begin position="199"/>
        <end position="211"/>
    </location>
</feature>
<dbReference type="InterPro" id="IPR049172">
    <property type="entry name" value="DUF6857_pln"/>
</dbReference>
<dbReference type="KEGG" id="sbi:8070466"/>
<evidence type="ECO:0000313" key="4">
    <source>
        <dbReference type="EMBL" id="KAG0536958.1"/>
    </source>
</evidence>
<name>A0A921RC67_SORBI</name>